<organism evidence="6">
    <name type="scientific">Octopus bimaculoides</name>
    <name type="common">California two-spotted octopus</name>
    <dbReference type="NCBI Taxonomy" id="37653"/>
    <lineage>
        <taxon>Eukaryota</taxon>
        <taxon>Metazoa</taxon>
        <taxon>Spiralia</taxon>
        <taxon>Lophotrochozoa</taxon>
        <taxon>Mollusca</taxon>
        <taxon>Cephalopoda</taxon>
        <taxon>Coleoidea</taxon>
        <taxon>Octopodiformes</taxon>
        <taxon>Octopoda</taxon>
        <taxon>Incirrata</taxon>
        <taxon>Octopodidae</taxon>
        <taxon>Octopus</taxon>
    </lineage>
</organism>
<reference evidence="6" key="1">
    <citation type="submission" date="2015-07" db="EMBL/GenBank/DDBJ databases">
        <title>MeaNS - Measles Nucleotide Surveillance Program.</title>
        <authorList>
            <person name="Tran T."/>
            <person name="Druce J."/>
        </authorList>
    </citation>
    <scope>NUCLEOTIDE SEQUENCE</scope>
    <source>
        <strain evidence="6">UCB-OBI-ISO-001</strain>
        <tissue evidence="6">Gonad</tissue>
    </source>
</reference>
<comment type="similarity">
    <text evidence="2">Belongs to the IL-17 family.</text>
</comment>
<dbReference type="InterPro" id="IPR010345">
    <property type="entry name" value="IL-17_fam"/>
</dbReference>
<name>A0A0L8G6K9_OCTBM</name>
<dbReference type="AlphaFoldDB" id="A0A0L8G6K9"/>
<evidence type="ECO:0008006" key="7">
    <source>
        <dbReference type="Google" id="ProtNLM"/>
    </source>
</evidence>
<evidence type="ECO:0000256" key="2">
    <source>
        <dbReference type="ARBA" id="ARBA00007236"/>
    </source>
</evidence>
<keyword evidence="3" id="KW-0964">Secreted</keyword>
<dbReference type="Gene3D" id="2.10.90.10">
    <property type="entry name" value="Cystine-knot cytokines"/>
    <property type="match status" value="1"/>
</dbReference>
<evidence type="ECO:0000256" key="5">
    <source>
        <dbReference type="SAM" id="SignalP"/>
    </source>
</evidence>
<feature type="chain" id="PRO_5007416156" description="SUEL-type lectin domain-containing protein" evidence="5">
    <location>
        <begin position="22"/>
        <end position="174"/>
    </location>
</feature>
<dbReference type="EMBL" id="KQ423550">
    <property type="protein sequence ID" value="KOF72656.1"/>
    <property type="molecule type" value="Genomic_DNA"/>
</dbReference>
<gene>
    <name evidence="6" type="ORF">OCBIM_22039147mg</name>
</gene>
<evidence type="ECO:0000256" key="3">
    <source>
        <dbReference type="ARBA" id="ARBA00022525"/>
    </source>
</evidence>
<accession>A0A0L8G6K9</accession>
<keyword evidence="4 5" id="KW-0732">Signal</keyword>
<dbReference type="GO" id="GO:0005125">
    <property type="term" value="F:cytokine activity"/>
    <property type="evidence" value="ECO:0007669"/>
    <property type="project" value="InterPro"/>
</dbReference>
<feature type="signal peptide" evidence="5">
    <location>
        <begin position="1"/>
        <end position="21"/>
    </location>
</feature>
<dbReference type="EMBL" id="KQ423550">
    <property type="protein sequence ID" value="KOF72657.1"/>
    <property type="molecule type" value="Genomic_DNA"/>
</dbReference>
<proteinExistence type="inferred from homology"/>
<protein>
    <recommendedName>
        <fullName evidence="7">SUEL-type lectin domain-containing protein</fullName>
    </recommendedName>
</protein>
<evidence type="ECO:0000256" key="1">
    <source>
        <dbReference type="ARBA" id="ARBA00004613"/>
    </source>
</evidence>
<dbReference type="SUPFAM" id="SSF57501">
    <property type="entry name" value="Cystine-knot cytokines"/>
    <property type="match status" value="1"/>
</dbReference>
<dbReference type="Pfam" id="PF06083">
    <property type="entry name" value="IL17"/>
    <property type="match status" value="1"/>
</dbReference>
<comment type="subcellular location">
    <subcellularLocation>
        <location evidence="1">Secreted</location>
    </subcellularLocation>
</comment>
<evidence type="ECO:0000313" key="6">
    <source>
        <dbReference type="EMBL" id="KOF72656.1"/>
    </source>
</evidence>
<sequence length="174" mass="18917">MLALSAVILFISSTFLASVEASPIPGPECKEPNILLHNSVAFGTASGEAAAGNDGDGDDDEDYNDGHLSVEDRAICPWKIVKVIDDSRYPRILKTVHCRTNTWDNGTCVPVIHNFTVLYRTDKCMKLSETNETEVLYAYRPDTLQLAVACTSVLNTSTVDQGNSSVHNKLISSP</sequence>
<evidence type="ECO:0000256" key="4">
    <source>
        <dbReference type="ARBA" id="ARBA00022729"/>
    </source>
</evidence>
<dbReference type="InterPro" id="IPR029034">
    <property type="entry name" value="Cystine-knot_cytokine"/>
</dbReference>
<dbReference type="GO" id="GO:0005576">
    <property type="term" value="C:extracellular region"/>
    <property type="evidence" value="ECO:0007669"/>
    <property type="project" value="UniProtKB-SubCell"/>
</dbReference>